<evidence type="ECO:0000313" key="4">
    <source>
        <dbReference type="EMBL" id="MDY0872159.1"/>
    </source>
</evidence>
<dbReference type="CDD" id="cd02955">
    <property type="entry name" value="SSP411"/>
    <property type="match status" value="1"/>
</dbReference>
<evidence type="ECO:0000256" key="2">
    <source>
        <dbReference type="ARBA" id="ARBA00023235"/>
    </source>
</evidence>
<dbReference type="RefSeq" id="WP_320500576.1">
    <property type="nucleotide sequence ID" value="NZ_JAXCLX010000001.1"/>
</dbReference>
<dbReference type="Pfam" id="PF03190">
    <property type="entry name" value="Thioredox_DsbH"/>
    <property type="match status" value="1"/>
</dbReference>
<dbReference type="InterPro" id="IPR004879">
    <property type="entry name" value="Ssp411-like_TRX"/>
</dbReference>
<dbReference type="SUPFAM" id="SSF52833">
    <property type="entry name" value="Thioredoxin-like"/>
    <property type="match status" value="1"/>
</dbReference>
<sequence length="690" mass="75520">MTRHAAPTHATKPNPQNLLSAETSPYLLQHKDNPVNWRGWNDAALQEARDADKPILLSVGYAACHWCHVMAHESFEDDEIAALMNARFVNIKIDREERPDLDQIYQQALALLGQQGGWPLTMFLTPQGQPYWGGTYFPKEPRYGRPGFGQVLTALSDAYRDDTGKVAQNVAGIAEAMQRLSTPQAGDAVPIEVVDRIAERLLQEVDLVRGGIGGAPKFPQGPVMTLLWRAYLRSGDGRFREAVLLSLTRMIQGGIYDHLGGGLARYATDADWLVPHFEKMLYDNAELLSLLGEVWIATGEPLFEARAAEIVEWLKREMLAESDSAGTSAFAASLDADSEGVEGKFYVWDEAEIDAVLGAEAPFFKHVYGVSAEGNWEDVNILNRGHQMGLLQPADERRLSAAREKLLARRAGRIRPGWDDKVLVDWNGLMIGGLAKAAMVFARPDWLDLAKSAFAFIERNMRDDHGRLKHAWRQGKLAHPATLDDHANLAAAALALHQASGDALYLDAAKKIVADLDAHYWDNQGGGYFFSADDTGDVIIRTKSANDNATPAGNGTMIEVLDRLYHLTGMADYETRADQLVRAFAGEVQRNFFPLATYLSGLDFRARATDVIIIGDRHKPDTAALLGALLAQPQAHLVLQVVADTSALAADHPAHGKAQVNQAATAYVCRHQTCSAPVTDPAKLAAALSA</sequence>
<dbReference type="PANTHER" id="PTHR42899">
    <property type="entry name" value="SPERMATOGENESIS-ASSOCIATED PROTEIN 20"/>
    <property type="match status" value="1"/>
</dbReference>
<evidence type="ECO:0000259" key="3">
    <source>
        <dbReference type="Pfam" id="PF03190"/>
    </source>
</evidence>
<comment type="caution">
    <text evidence="4">The sequence shown here is derived from an EMBL/GenBank/DDBJ whole genome shotgun (WGS) entry which is preliminary data.</text>
</comment>
<keyword evidence="2" id="KW-0413">Isomerase</keyword>
<dbReference type="EMBL" id="JAXCLX010000001">
    <property type="protein sequence ID" value="MDY0872159.1"/>
    <property type="molecule type" value="Genomic_DNA"/>
</dbReference>
<dbReference type="PANTHER" id="PTHR42899:SF1">
    <property type="entry name" value="SPERMATOGENESIS-ASSOCIATED PROTEIN 20"/>
    <property type="match status" value="1"/>
</dbReference>
<dbReference type="Pfam" id="PF07221">
    <property type="entry name" value="GlcNAc_2-epim"/>
    <property type="match status" value="1"/>
</dbReference>
<gene>
    <name evidence="4" type="ORF">SMD31_09500</name>
</gene>
<dbReference type="SUPFAM" id="SSF48208">
    <property type="entry name" value="Six-hairpin glycosidases"/>
    <property type="match status" value="1"/>
</dbReference>
<evidence type="ECO:0000256" key="1">
    <source>
        <dbReference type="ARBA" id="ARBA00008558"/>
    </source>
</evidence>
<comment type="similarity">
    <text evidence="1">Belongs to the N-acylglucosamine 2-epimerase family.</text>
</comment>
<organism evidence="4 5">
    <name type="scientific">Dongia rigui</name>
    <dbReference type="NCBI Taxonomy" id="940149"/>
    <lineage>
        <taxon>Bacteria</taxon>
        <taxon>Pseudomonadati</taxon>
        <taxon>Pseudomonadota</taxon>
        <taxon>Alphaproteobacteria</taxon>
        <taxon>Rhodospirillales</taxon>
        <taxon>Dongiaceae</taxon>
        <taxon>Dongia</taxon>
    </lineage>
</organism>
<dbReference type="InterPro" id="IPR012341">
    <property type="entry name" value="6hp_glycosidase-like_sf"/>
</dbReference>
<dbReference type="Gene3D" id="1.50.10.10">
    <property type="match status" value="1"/>
</dbReference>
<dbReference type="InterPro" id="IPR036249">
    <property type="entry name" value="Thioredoxin-like_sf"/>
</dbReference>
<dbReference type="Proteomes" id="UP001271769">
    <property type="component" value="Unassembled WGS sequence"/>
</dbReference>
<feature type="domain" description="Spermatogenesis-associated protein 20-like TRX" evidence="3">
    <location>
        <begin position="17"/>
        <end position="177"/>
    </location>
</feature>
<dbReference type="Gene3D" id="3.40.30.10">
    <property type="entry name" value="Glutaredoxin"/>
    <property type="match status" value="1"/>
</dbReference>
<reference evidence="4 5" key="1">
    <citation type="journal article" date="2013" name="Antonie Van Leeuwenhoek">
        <title>Dongia rigui sp. nov., isolated from freshwater of a large wetland in Korea.</title>
        <authorList>
            <person name="Baik K.S."/>
            <person name="Hwang Y.M."/>
            <person name="Choi J.S."/>
            <person name="Kwon J."/>
            <person name="Seong C.N."/>
        </authorList>
    </citation>
    <scope>NUCLEOTIDE SEQUENCE [LARGE SCALE GENOMIC DNA]</scope>
    <source>
        <strain evidence="4 5">04SU4-P</strain>
    </source>
</reference>
<keyword evidence="5" id="KW-1185">Reference proteome</keyword>
<protein>
    <submittedName>
        <fullName evidence="4">Thioredoxin domain-containing protein</fullName>
    </submittedName>
</protein>
<name>A0ABU5DXW9_9PROT</name>
<dbReference type="InterPro" id="IPR024705">
    <property type="entry name" value="Ssp411"/>
</dbReference>
<evidence type="ECO:0000313" key="5">
    <source>
        <dbReference type="Proteomes" id="UP001271769"/>
    </source>
</evidence>
<dbReference type="InterPro" id="IPR008928">
    <property type="entry name" value="6-hairpin_glycosidase_sf"/>
</dbReference>
<dbReference type="PIRSF" id="PIRSF006402">
    <property type="entry name" value="UCP006402_thioredoxin"/>
    <property type="match status" value="1"/>
</dbReference>
<dbReference type="InterPro" id="IPR010819">
    <property type="entry name" value="AGE/CE"/>
</dbReference>
<proteinExistence type="inferred from homology"/>
<accession>A0ABU5DXW9</accession>